<dbReference type="GO" id="GO:0046872">
    <property type="term" value="F:metal ion binding"/>
    <property type="evidence" value="ECO:0007669"/>
    <property type="project" value="InterPro"/>
</dbReference>
<dbReference type="Proteomes" id="UP000749559">
    <property type="component" value="Unassembled WGS sequence"/>
</dbReference>
<feature type="non-terminal residue" evidence="2">
    <location>
        <position position="356"/>
    </location>
</feature>
<dbReference type="PROSITE" id="PS00081">
    <property type="entry name" value="LIPOXYGENASE_2"/>
    <property type="match status" value="1"/>
</dbReference>
<dbReference type="InterPro" id="IPR036226">
    <property type="entry name" value="LipOase_C_sf"/>
</dbReference>
<evidence type="ECO:0000256" key="1">
    <source>
        <dbReference type="SAM" id="MobiDB-lite"/>
    </source>
</evidence>
<dbReference type="PROSITE" id="PS51393">
    <property type="entry name" value="LIPOXYGENASE_3"/>
    <property type="match status" value="1"/>
</dbReference>
<dbReference type="PANTHER" id="PTHR11771">
    <property type="entry name" value="LIPOXYGENASE"/>
    <property type="match status" value="1"/>
</dbReference>
<reference evidence="2" key="1">
    <citation type="submission" date="2022-03" db="EMBL/GenBank/DDBJ databases">
        <authorList>
            <person name="Martin C."/>
        </authorList>
    </citation>
    <scope>NUCLEOTIDE SEQUENCE</scope>
</reference>
<evidence type="ECO:0000313" key="2">
    <source>
        <dbReference type="EMBL" id="CAH1789938.1"/>
    </source>
</evidence>
<dbReference type="PRINTS" id="PR00087">
    <property type="entry name" value="LIPOXYGENASE"/>
</dbReference>
<dbReference type="OrthoDB" id="407298at2759"/>
<name>A0A8J1XRR8_OWEFU</name>
<dbReference type="Gene3D" id="3.10.450.60">
    <property type="match status" value="1"/>
</dbReference>
<dbReference type="AlphaFoldDB" id="A0A8J1XRR8"/>
<feature type="compositionally biased region" description="Basic and acidic residues" evidence="1">
    <location>
        <begin position="261"/>
        <end position="270"/>
    </location>
</feature>
<dbReference type="SUPFAM" id="SSF48484">
    <property type="entry name" value="Lipoxigenase"/>
    <property type="match status" value="1"/>
</dbReference>
<gene>
    <name evidence="2" type="ORF">OFUS_LOCUS15214</name>
</gene>
<proteinExistence type="predicted"/>
<protein>
    <submittedName>
        <fullName evidence="2">Uncharacterized protein</fullName>
    </submittedName>
</protein>
<feature type="region of interest" description="Disordered" evidence="1">
    <location>
        <begin position="251"/>
        <end position="271"/>
    </location>
</feature>
<dbReference type="InterPro" id="IPR020834">
    <property type="entry name" value="LipOase_CS"/>
</dbReference>
<organism evidence="2 3">
    <name type="scientific">Owenia fusiformis</name>
    <name type="common">Polychaete worm</name>
    <dbReference type="NCBI Taxonomy" id="6347"/>
    <lineage>
        <taxon>Eukaryota</taxon>
        <taxon>Metazoa</taxon>
        <taxon>Spiralia</taxon>
        <taxon>Lophotrochozoa</taxon>
        <taxon>Annelida</taxon>
        <taxon>Polychaeta</taxon>
        <taxon>Sedentaria</taxon>
        <taxon>Canalipalpata</taxon>
        <taxon>Sabellida</taxon>
        <taxon>Oweniida</taxon>
        <taxon>Oweniidae</taxon>
        <taxon>Owenia</taxon>
    </lineage>
</organism>
<dbReference type="GO" id="GO:0016702">
    <property type="term" value="F:oxidoreductase activity, acting on single donors with incorporation of molecular oxygen, incorporation of two atoms of oxygen"/>
    <property type="evidence" value="ECO:0007669"/>
    <property type="project" value="InterPro"/>
</dbReference>
<keyword evidence="3" id="KW-1185">Reference proteome</keyword>
<dbReference type="Pfam" id="PF00305">
    <property type="entry name" value="Lipoxygenase"/>
    <property type="match status" value="1"/>
</dbReference>
<evidence type="ECO:0000313" key="3">
    <source>
        <dbReference type="Proteomes" id="UP000749559"/>
    </source>
</evidence>
<dbReference type="Gene3D" id="1.20.245.10">
    <property type="entry name" value="Lipoxygenase-1, Domain 5"/>
    <property type="match status" value="1"/>
</dbReference>
<accession>A0A8J1XRR8</accession>
<comment type="caution">
    <text evidence="2">The sequence shown here is derived from an EMBL/GenBank/DDBJ whole genome shotgun (WGS) entry which is preliminary data.</text>
</comment>
<dbReference type="InterPro" id="IPR000907">
    <property type="entry name" value="LipOase"/>
</dbReference>
<dbReference type="EMBL" id="CAIIXF020000007">
    <property type="protein sequence ID" value="CAH1789938.1"/>
    <property type="molecule type" value="Genomic_DNA"/>
</dbReference>
<sequence>KKQKLMPIAIQLNQNPSDTNPIFLPSDPEYTWMLAKMWFNNSDASYHQAAVHLGLTHLVMEFVAVVTNRQLSPSHPLFRLLAPHFLYLIAINSRALNKLVSPGGWVDNTMTIGRTGLFNIVSRIWAKWRLDQEGTLPNNLKIRGVDDADALPNYHYRDDALLVYGAIEKYVKAVVSGIYDTPQKILDDYELHNWIQELKTPSEGPGLNGLPKMLTTVEDICNVVTPLIFQASVQHAAVNFSQYDQSGFPPNYPGVLQGKPPSDKKPRSEEDIVNSLGTKSQIFDIMIVTKILSGRGTNALGDFEVQYCHDPITLTALDSFRKDLAEIDNVIKKKDETRDNKYPYLCPSEIPNAISI</sequence>
<dbReference type="InterPro" id="IPR013819">
    <property type="entry name" value="LipOase_C"/>
</dbReference>
<dbReference type="GO" id="GO:0034440">
    <property type="term" value="P:lipid oxidation"/>
    <property type="evidence" value="ECO:0007669"/>
    <property type="project" value="InterPro"/>
</dbReference>